<name>A0A5C3M1J8_9AGAR</name>
<dbReference type="AlphaFoldDB" id="A0A5C3M1J8"/>
<feature type="region of interest" description="Disordered" evidence="1">
    <location>
        <begin position="91"/>
        <end position="117"/>
    </location>
</feature>
<feature type="compositionally biased region" description="Basic and acidic residues" evidence="1">
    <location>
        <begin position="91"/>
        <end position="101"/>
    </location>
</feature>
<evidence type="ECO:0000256" key="1">
    <source>
        <dbReference type="SAM" id="MobiDB-lite"/>
    </source>
</evidence>
<organism evidence="2 3">
    <name type="scientific">Crucibulum laeve</name>
    <dbReference type="NCBI Taxonomy" id="68775"/>
    <lineage>
        <taxon>Eukaryota</taxon>
        <taxon>Fungi</taxon>
        <taxon>Dikarya</taxon>
        <taxon>Basidiomycota</taxon>
        <taxon>Agaricomycotina</taxon>
        <taxon>Agaricomycetes</taxon>
        <taxon>Agaricomycetidae</taxon>
        <taxon>Agaricales</taxon>
        <taxon>Agaricineae</taxon>
        <taxon>Nidulariaceae</taxon>
        <taxon>Crucibulum</taxon>
    </lineage>
</organism>
<reference evidence="2 3" key="1">
    <citation type="journal article" date="2019" name="Nat. Ecol. Evol.">
        <title>Megaphylogeny resolves global patterns of mushroom evolution.</title>
        <authorList>
            <person name="Varga T."/>
            <person name="Krizsan K."/>
            <person name="Foldi C."/>
            <person name="Dima B."/>
            <person name="Sanchez-Garcia M."/>
            <person name="Sanchez-Ramirez S."/>
            <person name="Szollosi G.J."/>
            <person name="Szarkandi J.G."/>
            <person name="Papp V."/>
            <person name="Albert L."/>
            <person name="Andreopoulos W."/>
            <person name="Angelini C."/>
            <person name="Antonin V."/>
            <person name="Barry K.W."/>
            <person name="Bougher N.L."/>
            <person name="Buchanan P."/>
            <person name="Buyck B."/>
            <person name="Bense V."/>
            <person name="Catcheside P."/>
            <person name="Chovatia M."/>
            <person name="Cooper J."/>
            <person name="Damon W."/>
            <person name="Desjardin D."/>
            <person name="Finy P."/>
            <person name="Geml J."/>
            <person name="Haridas S."/>
            <person name="Hughes K."/>
            <person name="Justo A."/>
            <person name="Karasinski D."/>
            <person name="Kautmanova I."/>
            <person name="Kiss B."/>
            <person name="Kocsube S."/>
            <person name="Kotiranta H."/>
            <person name="LaButti K.M."/>
            <person name="Lechner B.E."/>
            <person name="Liimatainen K."/>
            <person name="Lipzen A."/>
            <person name="Lukacs Z."/>
            <person name="Mihaltcheva S."/>
            <person name="Morgado L.N."/>
            <person name="Niskanen T."/>
            <person name="Noordeloos M.E."/>
            <person name="Ohm R.A."/>
            <person name="Ortiz-Santana B."/>
            <person name="Ovrebo C."/>
            <person name="Racz N."/>
            <person name="Riley R."/>
            <person name="Savchenko A."/>
            <person name="Shiryaev A."/>
            <person name="Soop K."/>
            <person name="Spirin V."/>
            <person name="Szebenyi C."/>
            <person name="Tomsovsky M."/>
            <person name="Tulloss R.E."/>
            <person name="Uehling J."/>
            <person name="Grigoriev I.V."/>
            <person name="Vagvolgyi C."/>
            <person name="Papp T."/>
            <person name="Martin F.M."/>
            <person name="Miettinen O."/>
            <person name="Hibbett D.S."/>
            <person name="Nagy L.G."/>
        </authorList>
    </citation>
    <scope>NUCLEOTIDE SEQUENCE [LARGE SCALE GENOMIC DNA]</scope>
    <source>
        <strain evidence="2 3">CBS 166.37</strain>
    </source>
</reference>
<evidence type="ECO:0000313" key="2">
    <source>
        <dbReference type="EMBL" id="TFK38008.1"/>
    </source>
</evidence>
<sequence length="117" mass="13112">MAFKFPFTTFFFRVSSCGFHPCLSLLRSSIYILSAFTPASPVLRSASTFPGRLDASCTTNCRDRFHYLHTDDVILGILTVYRLSLLLPRRSGADKRREHGKPVAPQSHGYALRSKSA</sequence>
<keyword evidence="3" id="KW-1185">Reference proteome</keyword>
<proteinExistence type="predicted"/>
<dbReference type="EMBL" id="ML213605">
    <property type="protein sequence ID" value="TFK38008.1"/>
    <property type="molecule type" value="Genomic_DNA"/>
</dbReference>
<evidence type="ECO:0000313" key="3">
    <source>
        <dbReference type="Proteomes" id="UP000308652"/>
    </source>
</evidence>
<accession>A0A5C3M1J8</accession>
<dbReference type="Proteomes" id="UP000308652">
    <property type="component" value="Unassembled WGS sequence"/>
</dbReference>
<gene>
    <name evidence="2" type="ORF">BDQ12DRAFT_134262</name>
</gene>
<protein>
    <submittedName>
        <fullName evidence="2">Uncharacterized protein</fullName>
    </submittedName>
</protein>